<evidence type="ECO:0000259" key="4">
    <source>
        <dbReference type="PROSITE" id="PS51473"/>
    </source>
</evidence>
<feature type="signal peptide" evidence="3">
    <location>
        <begin position="1"/>
        <end position="25"/>
    </location>
</feature>
<keyword evidence="1 3" id="KW-0732">Signal</keyword>
<proteinExistence type="predicted"/>
<evidence type="ECO:0000256" key="3">
    <source>
        <dbReference type="SAM" id="SignalP"/>
    </source>
</evidence>
<dbReference type="PROSITE" id="PS51473">
    <property type="entry name" value="GNK2"/>
    <property type="match status" value="1"/>
</dbReference>
<dbReference type="AlphaFoldDB" id="A0AAV2GH45"/>
<feature type="domain" description="Gnk2-homologous" evidence="4">
    <location>
        <begin position="38"/>
        <end position="139"/>
    </location>
</feature>
<dbReference type="Proteomes" id="UP001497516">
    <property type="component" value="Chromosome 8"/>
</dbReference>
<dbReference type="EMBL" id="OZ034821">
    <property type="protein sequence ID" value="CAL1409043.1"/>
    <property type="molecule type" value="Genomic_DNA"/>
</dbReference>
<evidence type="ECO:0000313" key="5">
    <source>
        <dbReference type="EMBL" id="CAL1409043.1"/>
    </source>
</evidence>
<sequence>MASIAYFLVTIATLLFVTTTPPVSSFSGTSPFCVPPGEDGLFNLACSGDRDLPDVGQQAVLNFIGNNTFRKINADLCADVTVSGTTYYVFGGCNNDFTTEACKNCVPAARSVIIDHCPNGVGAQAAATNCCVRYETYKFCEDS</sequence>
<dbReference type="InterPro" id="IPR038408">
    <property type="entry name" value="GNK2_sf"/>
</dbReference>
<dbReference type="Pfam" id="PF01657">
    <property type="entry name" value="Stress-antifung"/>
    <property type="match status" value="1"/>
</dbReference>
<organism evidence="5 6">
    <name type="scientific">Linum trigynum</name>
    <dbReference type="NCBI Taxonomy" id="586398"/>
    <lineage>
        <taxon>Eukaryota</taxon>
        <taxon>Viridiplantae</taxon>
        <taxon>Streptophyta</taxon>
        <taxon>Embryophyta</taxon>
        <taxon>Tracheophyta</taxon>
        <taxon>Spermatophyta</taxon>
        <taxon>Magnoliopsida</taxon>
        <taxon>eudicotyledons</taxon>
        <taxon>Gunneridae</taxon>
        <taxon>Pentapetalae</taxon>
        <taxon>rosids</taxon>
        <taxon>fabids</taxon>
        <taxon>Malpighiales</taxon>
        <taxon>Linaceae</taxon>
        <taxon>Linum</taxon>
    </lineage>
</organism>
<keyword evidence="6" id="KW-1185">Reference proteome</keyword>
<accession>A0AAV2GH45</accession>
<keyword evidence="2" id="KW-0677">Repeat</keyword>
<evidence type="ECO:0000313" key="6">
    <source>
        <dbReference type="Proteomes" id="UP001497516"/>
    </source>
</evidence>
<dbReference type="Gene3D" id="3.30.430.20">
    <property type="entry name" value="Gnk2 domain, C-X8-C-X2-C motif"/>
    <property type="match status" value="1"/>
</dbReference>
<evidence type="ECO:0000256" key="1">
    <source>
        <dbReference type="ARBA" id="ARBA00022729"/>
    </source>
</evidence>
<evidence type="ECO:0000256" key="2">
    <source>
        <dbReference type="ARBA" id="ARBA00022737"/>
    </source>
</evidence>
<name>A0AAV2GH45_9ROSI</name>
<reference evidence="5 6" key="1">
    <citation type="submission" date="2024-04" db="EMBL/GenBank/DDBJ databases">
        <authorList>
            <person name="Fracassetti M."/>
        </authorList>
    </citation>
    <scope>NUCLEOTIDE SEQUENCE [LARGE SCALE GENOMIC DNA]</scope>
</reference>
<protein>
    <recommendedName>
        <fullName evidence="4">Gnk2-homologous domain-containing protein</fullName>
    </recommendedName>
</protein>
<dbReference type="InterPro" id="IPR002902">
    <property type="entry name" value="GNK2"/>
</dbReference>
<feature type="chain" id="PRO_5043494825" description="Gnk2-homologous domain-containing protein" evidence="3">
    <location>
        <begin position="26"/>
        <end position="143"/>
    </location>
</feature>
<gene>
    <name evidence="5" type="ORF">LTRI10_LOCUS48579</name>
</gene>